<dbReference type="PANTHER" id="PTHR23012">
    <property type="entry name" value="RING/FYVE/PHD ZINC FINGER DOMAIN-CONTAINING"/>
    <property type="match status" value="1"/>
</dbReference>
<dbReference type="Gramene" id="KVI12448">
    <property type="protein sequence ID" value="KVI12448"/>
    <property type="gene ID" value="Ccrd_009052"/>
</dbReference>
<dbReference type="InterPro" id="IPR033275">
    <property type="entry name" value="MARCH-like"/>
</dbReference>
<name>A0A124SIE6_CYNCS</name>
<proteinExistence type="predicted"/>
<dbReference type="STRING" id="59895.A0A124SIE6"/>
<dbReference type="InterPro" id="IPR022143">
    <property type="entry name" value="DUF3675"/>
</dbReference>
<keyword evidence="3" id="KW-1185">Reference proteome</keyword>
<reference evidence="2 3" key="1">
    <citation type="journal article" date="2016" name="Sci. Rep.">
        <title>The genome sequence of the outbreeding globe artichoke constructed de novo incorporating a phase-aware low-pass sequencing strategy of F1 progeny.</title>
        <authorList>
            <person name="Scaglione D."/>
            <person name="Reyes-Chin-Wo S."/>
            <person name="Acquadro A."/>
            <person name="Froenicke L."/>
            <person name="Portis E."/>
            <person name="Beitel C."/>
            <person name="Tirone M."/>
            <person name="Mauro R."/>
            <person name="Lo Monaco A."/>
            <person name="Mauromicale G."/>
            <person name="Faccioli P."/>
            <person name="Cattivelli L."/>
            <person name="Rieseberg L."/>
            <person name="Michelmore R."/>
            <person name="Lanteri S."/>
        </authorList>
    </citation>
    <scope>NUCLEOTIDE SEQUENCE [LARGE SCALE GENOMIC DNA]</scope>
    <source>
        <strain evidence="2">2C</strain>
    </source>
</reference>
<keyword evidence="1" id="KW-0812">Transmembrane</keyword>
<dbReference type="GO" id="GO:0004842">
    <property type="term" value="F:ubiquitin-protein transferase activity"/>
    <property type="evidence" value="ECO:0007669"/>
    <property type="project" value="TreeGrafter"/>
</dbReference>
<gene>
    <name evidence="2" type="ORF">Ccrd_009052</name>
</gene>
<dbReference type="PANTHER" id="PTHR23012:SF216">
    <property type="entry name" value="E3 UBIQUITIN-PROTEIN LIGASE MARCH"/>
    <property type="match status" value="1"/>
</dbReference>
<keyword evidence="1" id="KW-1133">Transmembrane helix</keyword>
<keyword evidence="1" id="KW-0472">Membrane</keyword>
<comment type="caution">
    <text evidence="2">The sequence shown here is derived from an EMBL/GenBank/DDBJ whole genome shotgun (WGS) entry which is preliminary data.</text>
</comment>
<evidence type="ECO:0000313" key="3">
    <source>
        <dbReference type="Proteomes" id="UP000243975"/>
    </source>
</evidence>
<dbReference type="GO" id="GO:0016567">
    <property type="term" value="P:protein ubiquitination"/>
    <property type="evidence" value="ECO:0007669"/>
    <property type="project" value="TreeGrafter"/>
</dbReference>
<protein>
    <recommendedName>
        <fullName evidence="4">Zinc finger, RING/FYVE/PHD-type</fullName>
    </recommendedName>
</protein>
<sequence length="215" mass="24050">MMNIFCIQHLRSFVAEFVMKQSSKPLNPWKLHVLVLEPSRDCVQRWCDEKGNTICEICLQKFEPGYSLSPLKKASQHIDDTRLTIRESSEVPRTDENLETVNIAIAGDEEESLVEQDYAAECSSAADTAASMCRTLALIFTVLLLVRHSIGVLMGETGDYPFTLLTVSALIKASGILLPMYIIMRIIDVVHNSITCQYQEPNNTTMSLEDGGHHS</sequence>
<dbReference type="AlphaFoldDB" id="A0A124SIE6"/>
<dbReference type="Proteomes" id="UP000243975">
    <property type="component" value="Unassembled WGS sequence"/>
</dbReference>
<feature type="transmembrane region" description="Helical" evidence="1">
    <location>
        <begin position="160"/>
        <end position="183"/>
    </location>
</feature>
<dbReference type="EMBL" id="LEKV01000001">
    <property type="protein sequence ID" value="KVI12448.1"/>
    <property type="molecule type" value="Genomic_DNA"/>
</dbReference>
<accession>A0A124SIE6</accession>
<evidence type="ECO:0000256" key="1">
    <source>
        <dbReference type="SAM" id="Phobius"/>
    </source>
</evidence>
<evidence type="ECO:0000313" key="2">
    <source>
        <dbReference type="EMBL" id="KVI12448.1"/>
    </source>
</evidence>
<dbReference type="GO" id="GO:0016020">
    <property type="term" value="C:membrane"/>
    <property type="evidence" value="ECO:0007669"/>
    <property type="project" value="TreeGrafter"/>
</dbReference>
<dbReference type="Pfam" id="PF12428">
    <property type="entry name" value="DUF3675"/>
    <property type="match status" value="1"/>
</dbReference>
<evidence type="ECO:0008006" key="4">
    <source>
        <dbReference type="Google" id="ProtNLM"/>
    </source>
</evidence>
<organism evidence="2 3">
    <name type="scientific">Cynara cardunculus var. scolymus</name>
    <name type="common">Globe artichoke</name>
    <name type="synonym">Cynara scolymus</name>
    <dbReference type="NCBI Taxonomy" id="59895"/>
    <lineage>
        <taxon>Eukaryota</taxon>
        <taxon>Viridiplantae</taxon>
        <taxon>Streptophyta</taxon>
        <taxon>Embryophyta</taxon>
        <taxon>Tracheophyta</taxon>
        <taxon>Spermatophyta</taxon>
        <taxon>Magnoliopsida</taxon>
        <taxon>eudicotyledons</taxon>
        <taxon>Gunneridae</taxon>
        <taxon>Pentapetalae</taxon>
        <taxon>asterids</taxon>
        <taxon>campanulids</taxon>
        <taxon>Asterales</taxon>
        <taxon>Asteraceae</taxon>
        <taxon>Carduoideae</taxon>
        <taxon>Cardueae</taxon>
        <taxon>Carduinae</taxon>
        <taxon>Cynara</taxon>
    </lineage>
</organism>
<feature type="transmembrane region" description="Helical" evidence="1">
    <location>
        <begin position="136"/>
        <end position="154"/>
    </location>
</feature>